<evidence type="ECO:0000313" key="5">
    <source>
        <dbReference type="Proteomes" id="UP000565205"/>
    </source>
</evidence>
<comment type="caution">
    <text evidence="2">The sequence shown here is derived from an EMBL/GenBank/DDBJ whole genome shotgun (WGS) entry which is preliminary data.</text>
</comment>
<proteinExistence type="predicted"/>
<protein>
    <submittedName>
        <fullName evidence="3">Glycosyltransferase family 61 protein</fullName>
    </submittedName>
</protein>
<gene>
    <name evidence="2" type="ORF">FHR90_002567</name>
    <name evidence="3" type="ORF">HUK83_11290</name>
</gene>
<dbReference type="EMBL" id="JACHXV010000010">
    <property type="protein sequence ID" value="MBB3174721.1"/>
    <property type="molecule type" value="Genomic_DNA"/>
</dbReference>
<evidence type="ECO:0000259" key="1">
    <source>
        <dbReference type="Pfam" id="PF04577"/>
    </source>
</evidence>
<feature type="domain" description="Glycosyltransferase 61 catalytic" evidence="1">
    <location>
        <begin position="165"/>
        <end position="342"/>
    </location>
</feature>
<evidence type="ECO:0000313" key="4">
    <source>
        <dbReference type="Proteomes" id="UP000557688"/>
    </source>
</evidence>
<dbReference type="Proteomes" id="UP000565205">
    <property type="component" value="Unassembled WGS sequence"/>
</dbReference>
<accession>A0A839V5J9</accession>
<dbReference type="InterPro" id="IPR049625">
    <property type="entry name" value="Glyco_transf_61_cat"/>
</dbReference>
<reference evidence="2 4" key="2">
    <citation type="submission" date="2020-08" db="EMBL/GenBank/DDBJ databases">
        <title>Genomic Encyclopedia of Type Strains, Phase III (KMG-III): the genomes of soil and plant-associated and newly described type strains.</title>
        <authorList>
            <person name="Whitman W."/>
        </authorList>
    </citation>
    <scope>NUCLEOTIDE SEQUENCE [LARGE SCALE GENOMIC DNA]</scope>
    <source>
        <strain evidence="2 4">CECT 8088</strain>
    </source>
</reference>
<dbReference type="AlphaFoldDB" id="A0A839V5J9"/>
<keyword evidence="3" id="KW-0808">Transferase</keyword>
<dbReference type="Pfam" id="PF04577">
    <property type="entry name" value="Glyco_transf_61"/>
    <property type="match status" value="1"/>
</dbReference>
<organism evidence="2 4">
    <name type="scientific">Endobacter medicaginis</name>
    <dbReference type="NCBI Taxonomy" id="1181271"/>
    <lineage>
        <taxon>Bacteria</taxon>
        <taxon>Pseudomonadati</taxon>
        <taxon>Pseudomonadota</taxon>
        <taxon>Alphaproteobacteria</taxon>
        <taxon>Acetobacterales</taxon>
        <taxon>Acetobacteraceae</taxon>
        <taxon>Endobacter</taxon>
    </lineage>
</organism>
<keyword evidence="4" id="KW-1185">Reference proteome</keyword>
<reference evidence="3 5" key="1">
    <citation type="submission" date="2020-06" db="EMBL/GenBank/DDBJ databases">
        <title>Description of novel acetic acid bacteria.</title>
        <authorList>
            <person name="Sombolestani A."/>
        </authorList>
    </citation>
    <scope>NUCLEOTIDE SEQUENCE [LARGE SCALE GENOMIC DNA]</scope>
    <source>
        <strain evidence="3 5">LMG 26838</strain>
    </source>
</reference>
<dbReference type="RefSeq" id="WP_176624835.1">
    <property type="nucleotide sequence ID" value="NZ_JABXXQ010000245.1"/>
</dbReference>
<evidence type="ECO:0000313" key="3">
    <source>
        <dbReference type="EMBL" id="NVN30913.1"/>
    </source>
</evidence>
<name>A0A839V5J9_9PROT</name>
<evidence type="ECO:0000313" key="2">
    <source>
        <dbReference type="EMBL" id="MBB3174721.1"/>
    </source>
</evidence>
<dbReference type="GO" id="GO:0016757">
    <property type="term" value="F:glycosyltransferase activity"/>
    <property type="evidence" value="ECO:0007669"/>
    <property type="project" value="InterPro"/>
</dbReference>
<dbReference type="Proteomes" id="UP000557688">
    <property type="component" value="Unassembled WGS sequence"/>
</dbReference>
<dbReference type="EMBL" id="JABXXQ010000245">
    <property type="protein sequence ID" value="NVN30913.1"/>
    <property type="molecule type" value="Genomic_DNA"/>
</dbReference>
<sequence length="398" mass="42521">MHISFAGFEIYRDGGFPGRTETLEALIADGPRSSVGLEHAVELFPPACYHRPAFAFACDSEAFAAAITGGCDSINRQYVTAPAVMLAELVNARISGGMVATVAGDRTATLYETDAQAARRAVTGFPGGEGHHGHVPAVADEFLPVPPDGIVLWLGDGESVEERVWLTDHLARLAAVTVPRRGSRRIDILLERGTPASDFQRQGAIAAIMGERPYRLTFLDPARCYGVERLVVISPVSQPPFLKSPHALRHLRDVVAATTGTLPPPVPRKFYAFDSTAPGLPNAANQEALVAYLRGEGFSIVDLSLRSFKERADLFGSAELVVGPMQSALAGTVFCRPGTALVYLAAEDEPDPFFWDLAACCAHRYAACYGTPDAGGFTVEPSVLVDALALQWTALVQG</sequence>